<dbReference type="AlphaFoldDB" id="A0A9D5HAV3"/>
<comment type="caution">
    <text evidence="2">The sequence shown here is derived from an EMBL/GenBank/DDBJ whole genome shotgun (WGS) entry which is preliminary data.</text>
</comment>
<dbReference type="EMBL" id="JAGGNH010000006">
    <property type="protein sequence ID" value="KAJ0969540.1"/>
    <property type="molecule type" value="Genomic_DNA"/>
</dbReference>
<name>A0A9D5HAV3_9LILI</name>
<reference evidence="2" key="1">
    <citation type="submission" date="2021-03" db="EMBL/GenBank/DDBJ databases">
        <authorList>
            <person name="Li Z."/>
            <person name="Yang C."/>
        </authorList>
    </citation>
    <scope>NUCLEOTIDE SEQUENCE</scope>
    <source>
        <strain evidence="2">Dzin_1.0</strain>
        <tissue evidence="2">Leaf</tissue>
    </source>
</reference>
<protein>
    <recommendedName>
        <fullName evidence="1">Alpha/beta hydrolase fold-3 domain-containing protein</fullName>
    </recommendedName>
</protein>
<gene>
    <name evidence="2" type="ORF">J5N97_022417</name>
</gene>
<dbReference type="SUPFAM" id="SSF53474">
    <property type="entry name" value="alpha/beta-Hydrolases"/>
    <property type="match status" value="1"/>
</dbReference>
<dbReference type="SUPFAM" id="SSF53756">
    <property type="entry name" value="UDP-Glycosyltransferase/glycogen phosphorylase"/>
    <property type="match status" value="1"/>
</dbReference>
<reference evidence="2" key="2">
    <citation type="journal article" date="2022" name="Hortic Res">
        <title>The genome of Dioscorea zingiberensis sheds light on the biosynthesis, origin and evolution of the medicinally important diosgenin saponins.</title>
        <authorList>
            <person name="Li Y."/>
            <person name="Tan C."/>
            <person name="Li Z."/>
            <person name="Guo J."/>
            <person name="Li S."/>
            <person name="Chen X."/>
            <person name="Wang C."/>
            <person name="Dai X."/>
            <person name="Yang H."/>
            <person name="Song W."/>
            <person name="Hou L."/>
            <person name="Xu J."/>
            <person name="Tong Z."/>
            <person name="Xu A."/>
            <person name="Yuan X."/>
            <person name="Wang W."/>
            <person name="Yang Q."/>
            <person name="Chen L."/>
            <person name="Sun Z."/>
            <person name="Wang K."/>
            <person name="Pan B."/>
            <person name="Chen J."/>
            <person name="Bao Y."/>
            <person name="Liu F."/>
            <person name="Qi X."/>
            <person name="Gang D.R."/>
            <person name="Wen J."/>
            <person name="Li J."/>
        </authorList>
    </citation>
    <scope>NUCLEOTIDE SEQUENCE</scope>
    <source>
        <strain evidence="2">Dzin_1.0</strain>
    </source>
</reference>
<evidence type="ECO:0000259" key="1">
    <source>
        <dbReference type="Pfam" id="PF07859"/>
    </source>
</evidence>
<feature type="domain" description="Alpha/beta hydrolase fold-3" evidence="1">
    <location>
        <begin position="138"/>
        <end position="186"/>
    </location>
</feature>
<dbReference type="Gene3D" id="3.40.50.1820">
    <property type="entry name" value="alpha/beta hydrolase"/>
    <property type="match status" value="1"/>
</dbReference>
<proteinExistence type="predicted"/>
<dbReference type="Pfam" id="PF07859">
    <property type="entry name" value="Abhydrolase_3"/>
    <property type="match status" value="1"/>
</dbReference>
<dbReference type="InterPro" id="IPR013094">
    <property type="entry name" value="AB_hydrolase_3"/>
</dbReference>
<dbReference type="PANTHER" id="PTHR48045">
    <property type="entry name" value="UDP-GLYCOSYLTRANSFERASE 72B1"/>
    <property type="match status" value="1"/>
</dbReference>
<keyword evidence="3" id="KW-1185">Reference proteome</keyword>
<evidence type="ECO:0000313" key="2">
    <source>
        <dbReference type="EMBL" id="KAJ0969540.1"/>
    </source>
</evidence>
<dbReference type="Proteomes" id="UP001085076">
    <property type="component" value="Miscellaneous, Linkage group lg06"/>
</dbReference>
<dbReference type="OrthoDB" id="780184at2759"/>
<dbReference type="GO" id="GO:0016787">
    <property type="term" value="F:hydrolase activity"/>
    <property type="evidence" value="ECO:0007669"/>
    <property type="project" value="InterPro"/>
</dbReference>
<accession>A0A9D5HAV3</accession>
<organism evidence="2 3">
    <name type="scientific">Dioscorea zingiberensis</name>
    <dbReference type="NCBI Taxonomy" id="325984"/>
    <lineage>
        <taxon>Eukaryota</taxon>
        <taxon>Viridiplantae</taxon>
        <taxon>Streptophyta</taxon>
        <taxon>Embryophyta</taxon>
        <taxon>Tracheophyta</taxon>
        <taxon>Spermatophyta</taxon>
        <taxon>Magnoliopsida</taxon>
        <taxon>Liliopsida</taxon>
        <taxon>Dioscoreales</taxon>
        <taxon>Dioscoreaceae</taxon>
        <taxon>Dioscorea</taxon>
    </lineage>
</organism>
<dbReference type="InterPro" id="IPR029058">
    <property type="entry name" value="AB_hydrolase_fold"/>
</dbReference>
<evidence type="ECO:0000313" key="3">
    <source>
        <dbReference type="Proteomes" id="UP001085076"/>
    </source>
</evidence>
<dbReference type="PANTHER" id="PTHR48045:SF37">
    <property type="entry name" value="UDP-GLYCOSYLTRANSFERASE 92A1-LIKE"/>
    <property type="match status" value="1"/>
</dbReference>
<dbReference type="Gene3D" id="3.40.50.2000">
    <property type="entry name" value="Glycogen Phosphorylase B"/>
    <property type="match status" value="1"/>
</dbReference>
<sequence>MESLSHGVLIIGWPLGGDQMFTCKFLEEEVGVCVELARGNMEDMMSAKVEREGVKKMVEMVMGGTEKGLEMKKKATEISEMIRASMERSPNPSFTTPVDDDGFIEWKDLHFGSQDLDLPLRLYRPSNPSSPSPLPIFFYFHDGNFLIGSCIWPNCHCFRLACDLSPIIVAPNYSLSAKHLLPAALD</sequence>